<accession>A0A1J5SBV5</accession>
<dbReference type="Gene3D" id="3.40.50.300">
    <property type="entry name" value="P-loop containing nucleotide triphosphate hydrolases"/>
    <property type="match status" value="1"/>
</dbReference>
<name>A0A1J5SBV5_9ZZZZ</name>
<feature type="coiled-coil region" evidence="1">
    <location>
        <begin position="299"/>
        <end position="329"/>
    </location>
</feature>
<sequence length="573" mass="65173">MIFIGQNNCGKSNIISSLLFFFGTITANSLDYHNNSNEAFVEVTFGNLDDFDINQFKKYLSSDNKICVRKTLNSEGETSYNGYLFSPKADFLKEEAISSISKREEIEKTPLSDLVPTTGRLTKELIKTAQEEYISKNKGIIEFDYSLETSNFLGLKNVAKGIFGEIYFIPAVKNASDEFKTSGTTIFNQLFTQIIYKMSEENEHYKNARSQMESLTQILNKLNDKGEVNNERPTEIKTLEDNLELELKKWNTTIDIEITPPNIDEVLKVNTSVWVDDGKRTDIARKGHGLQRSLIFALIKSWASHLKREKELKEKLEEESESKTATTKRKSSQSTYFFFEEPELYLHPQAQKELYASLKELSVSDYQVILCTHSSSFLDLSDYKSICIVNKSDVTIGSKVRQFTDELFGADEKVNFNLVYWLNPERSELFFANKVILSEGPTDKTVIPQLAKLIGTFKYNYTIIECGGKDSIKLYVKLLNKFKIPYVAVYDKDHQADKDANGRNSADISSKAIEDIIDTTIGKSVILINDIEEELGITDKKDKNKPFIALTAISEPAFAITNDLETKIKEVYN</sequence>
<dbReference type="EMBL" id="MLJW01000048">
    <property type="protein sequence ID" value="OIR05706.1"/>
    <property type="molecule type" value="Genomic_DNA"/>
</dbReference>
<dbReference type="SUPFAM" id="SSF52540">
    <property type="entry name" value="P-loop containing nucleoside triphosphate hydrolases"/>
    <property type="match status" value="1"/>
</dbReference>
<keyword evidence="1" id="KW-0175">Coiled coil</keyword>
<dbReference type="InterPro" id="IPR051396">
    <property type="entry name" value="Bact_Antivir_Def_Nuclease"/>
</dbReference>
<dbReference type="AlphaFoldDB" id="A0A1J5SBV5"/>
<feature type="domain" description="OLD protein-like TOPRIM" evidence="3">
    <location>
        <begin position="430"/>
        <end position="493"/>
    </location>
</feature>
<evidence type="ECO:0000259" key="2">
    <source>
        <dbReference type="Pfam" id="PF13175"/>
    </source>
</evidence>
<organism evidence="4">
    <name type="scientific">mine drainage metagenome</name>
    <dbReference type="NCBI Taxonomy" id="410659"/>
    <lineage>
        <taxon>unclassified sequences</taxon>
        <taxon>metagenomes</taxon>
        <taxon>ecological metagenomes</taxon>
    </lineage>
</organism>
<evidence type="ECO:0000313" key="4">
    <source>
        <dbReference type="EMBL" id="OIR05706.1"/>
    </source>
</evidence>
<feature type="domain" description="Endonuclease GajA/Old nuclease/RecF-like AAA" evidence="2">
    <location>
        <begin position="1"/>
        <end position="377"/>
    </location>
</feature>
<dbReference type="Pfam" id="PF20469">
    <property type="entry name" value="OLD-like_TOPRIM"/>
    <property type="match status" value="1"/>
</dbReference>
<dbReference type="InterPro" id="IPR027417">
    <property type="entry name" value="P-loop_NTPase"/>
</dbReference>
<dbReference type="PANTHER" id="PTHR43581">
    <property type="entry name" value="ATP/GTP PHOSPHATASE"/>
    <property type="match status" value="1"/>
</dbReference>
<evidence type="ECO:0000256" key="1">
    <source>
        <dbReference type="SAM" id="Coils"/>
    </source>
</evidence>
<dbReference type="InterPro" id="IPR034139">
    <property type="entry name" value="TOPRIM_OLD"/>
</dbReference>
<feature type="coiled-coil region" evidence="1">
    <location>
        <begin position="198"/>
        <end position="225"/>
    </location>
</feature>
<dbReference type="CDD" id="cd01026">
    <property type="entry name" value="TOPRIM_OLD"/>
    <property type="match status" value="1"/>
</dbReference>
<reference evidence="4" key="1">
    <citation type="submission" date="2016-10" db="EMBL/GenBank/DDBJ databases">
        <title>Sequence of Gallionella enrichment culture.</title>
        <authorList>
            <person name="Poehlein A."/>
            <person name="Muehling M."/>
            <person name="Daniel R."/>
        </authorList>
    </citation>
    <scope>NUCLEOTIDE SEQUENCE</scope>
</reference>
<dbReference type="InterPro" id="IPR041685">
    <property type="entry name" value="AAA_GajA/Old/RecF-like"/>
</dbReference>
<protein>
    <submittedName>
        <fullName evidence="4">Uncharacterized protein</fullName>
    </submittedName>
</protein>
<dbReference type="Pfam" id="PF13175">
    <property type="entry name" value="AAA_15"/>
    <property type="match status" value="1"/>
</dbReference>
<gene>
    <name evidence="4" type="ORF">GALL_121410</name>
</gene>
<proteinExistence type="predicted"/>
<comment type="caution">
    <text evidence="4">The sequence shown here is derived from an EMBL/GenBank/DDBJ whole genome shotgun (WGS) entry which is preliminary data.</text>
</comment>
<evidence type="ECO:0000259" key="3">
    <source>
        <dbReference type="Pfam" id="PF20469"/>
    </source>
</evidence>
<dbReference type="PANTHER" id="PTHR43581:SF2">
    <property type="entry name" value="EXCINUCLEASE ATPASE SUBUNIT"/>
    <property type="match status" value="1"/>
</dbReference>